<dbReference type="Pfam" id="PF13614">
    <property type="entry name" value="AAA_31"/>
    <property type="match status" value="1"/>
</dbReference>
<feature type="domain" description="AAA" evidence="1">
    <location>
        <begin position="1"/>
        <end position="161"/>
    </location>
</feature>
<dbReference type="PANTHER" id="PTHR13696:SF52">
    <property type="entry name" value="PARA FAMILY PROTEIN CT_582"/>
    <property type="match status" value="1"/>
</dbReference>
<accession>A0A1B6NX31</accession>
<dbReference type="AlphaFoldDB" id="A0A1B6NX31"/>
<name>A0A1B6NX31_9ZZZZ</name>
<dbReference type="Gene3D" id="3.40.50.300">
    <property type="entry name" value="P-loop containing nucleotide triphosphate hydrolases"/>
    <property type="match status" value="1"/>
</dbReference>
<dbReference type="PANTHER" id="PTHR13696">
    <property type="entry name" value="P-LOOP CONTAINING NUCLEOSIDE TRIPHOSPHATE HYDROLASE"/>
    <property type="match status" value="1"/>
</dbReference>
<comment type="caution">
    <text evidence="2">The sequence shown here is derived from an EMBL/GenBank/DDBJ whole genome shotgun (WGS) entry which is preliminary data.</text>
</comment>
<dbReference type="PIRSF" id="PIRSF009320">
    <property type="entry name" value="Nuc_binding_HP_1000"/>
    <property type="match status" value="1"/>
</dbReference>
<evidence type="ECO:0000313" key="2">
    <source>
        <dbReference type="EMBL" id="KTF07512.1"/>
    </source>
</evidence>
<evidence type="ECO:0000259" key="1">
    <source>
        <dbReference type="Pfam" id="PF13614"/>
    </source>
</evidence>
<protein>
    <submittedName>
        <fullName evidence="2">Cobyrinic acid a,c-diamide synthase</fullName>
    </submittedName>
</protein>
<dbReference type="InterPro" id="IPR050678">
    <property type="entry name" value="DNA_Partitioning_ATPase"/>
</dbReference>
<dbReference type="InterPro" id="IPR025669">
    <property type="entry name" value="AAA_dom"/>
</dbReference>
<organism evidence="2">
    <name type="scientific">marine sediment metagenome</name>
    <dbReference type="NCBI Taxonomy" id="412755"/>
    <lineage>
        <taxon>unclassified sequences</taxon>
        <taxon>metagenomes</taxon>
        <taxon>ecological metagenomes</taxon>
    </lineage>
</organism>
<dbReference type="EMBL" id="AYSL01000494">
    <property type="protein sequence ID" value="KTF07512.1"/>
    <property type="molecule type" value="Genomic_DNA"/>
</dbReference>
<dbReference type="CDD" id="cd02042">
    <property type="entry name" value="ParAB_family"/>
    <property type="match status" value="1"/>
</dbReference>
<sequence>MKVITVANRKGGTAKTTTVVNLAYGFAQAGKRVMVIDLDNQGHVMHGLKALGCAPQNEVTELPISHFFTSILKCSENIYATDVDTNKANTNDNVTLDTLRNWCDSYCVTRLFDVVLIDTPPTLSPQLMAALSAATDIIIPATPLPLASDGVQKLLTACRNAMAERKFRATRLTILPVMVEQNLKLHRQELSGWYERYGRNKVLVPIRKSIKLAEAFAQNKPVFAYAPHSRGAHDYTELCKQLIG</sequence>
<reference evidence="2" key="1">
    <citation type="submission" date="2013-11" db="EMBL/GenBank/DDBJ databases">
        <title>Microbial diversity, functional groups and degradation webs in Northern and Southern Mediterranean and Red Sea marine crude oil polluted sites.</title>
        <authorList>
            <person name="Daffonchio D."/>
            <person name="Mapelli F."/>
            <person name="Ferrer M."/>
            <person name="Richter M."/>
            <person name="Cherif A."/>
            <person name="Malkawi H.I."/>
            <person name="Yakimov M.M."/>
            <person name="Abdel-Fattah Y.R."/>
            <person name="Blaghen M."/>
            <person name="Golyshin P.N."/>
            <person name="Kalogerakis N."/>
            <person name="Boon N."/>
            <person name="Magagnini M."/>
            <person name="Fava F."/>
        </authorList>
    </citation>
    <scope>NUCLEOTIDE SEQUENCE</scope>
</reference>
<gene>
    <name evidence="2" type="ORF">MGSAQ_000991</name>
</gene>
<proteinExistence type="predicted"/>
<dbReference type="SUPFAM" id="SSF52540">
    <property type="entry name" value="P-loop containing nucleoside triphosphate hydrolases"/>
    <property type="match status" value="1"/>
</dbReference>
<dbReference type="InterPro" id="IPR027417">
    <property type="entry name" value="P-loop_NTPase"/>
</dbReference>